<dbReference type="Ensembl" id="ENSSLUT00000026717.1">
    <property type="protein sequence ID" value="ENSSLUP00000025861.1"/>
    <property type="gene ID" value="ENSSLUG00000011770.1"/>
</dbReference>
<organism evidence="1 2">
    <name type="scientific">Sander lucioperca</name>
    <name type="common">Pike-perch</name>
    <name type="synonym">Perca lucioperca</name>
    <dbReference type="NCBI Taxonomy" id="283035"/>
    <lineage>
        <taxon>Eukaryota</taxon>
        <taxon>Metazoa</taxon>
        <taxon>Chordata</taxon>
        <taxon>Craniata</taxon>
        <taxon>Vertebrata</taxon>
        <taxon>Euteleostomi</taxon>
        <taxon>Actinopterygii</taxon>
        <taxon>Neopterygii</taxon>
        <taxon>Teleostei</taxon>
        <taxon>Neoteleostei</taxon>
        <taxon>Acanthomorphata</taxon>
        <taxon>Eupercaria</taxon>
        <taxon>Perciformes</taxon>
        <taxon>Percoidei</taxon>
        <taxon>Percidae</taxon>
        <taxon>Luciopercinae</taxon>
        <taxon>Sander</taxon>
    </lineage>
</organism>
<sequence>MERNALDLPRVQPSPRTARKSEWLRNQYLQEVFHHLAYPNRNDTVSAEDFTALCAVLGLTAAEKGKGRMKGGTGDGQKDEEDEDCMDVFSVLPCQLSFKDFHSRLCGYFRVRSARGGAAECAWRLPVTEDTELVERQIRLRWPRVRRKKYNNIHIAALRELVEDLRSALQGSDARCLALEVALRQERSRTLPSPSSFNSMVSTPKTSITLIQGKLVPTHRIKGQCVGDAARRMARRQDIRDPLVRELKLIRSSRDGQLEEAMKFNERLEEELRWAYQEVRKLHGAESALRKKNAQIRLDFCKVNWVDV</sequence>
<reference evidence="1" key="1">
    <citation type="submission" date="2025-08" db="UniProtKB">
        <authorList>
            <consortium name="Ensembl"/>
        </authorList>
    </citation>
    <scope>IDENTIFICATION</scope>
</reference>
<dbReference type="Proteomes" id="UP000694568">
    <property type="component" value="Unplaced"/>
</dbReference>
<keyword evidence="2" id="KW-1185">Reference proteome</keyword>
<reference evidence="1" key="2">
    <citation type="submission" date="2025-09" db="UniProtKB">
        <authorList>
            <consortium name="Ensembl"/>
        </authorList>
    </citation>
    <scope>IDENTIFICATION</scope>
</reference>
<dbReference type="GeneTree" id="ENSGT00940000165705"/>
<name>A0A8C9YMC9_SANLU</name>
<protein>
    <submittedName>
        <fullName evidence="1">Uncharacterized protein</fullName>
    </submittedName>
</protein>
<dbReference type="InterPro" id="IPR031601">
    <property type="entry name" value="CCD48"/>
</dbReference>
<evidence type="ECO:0000313" key="1">
    <source>
        <dbReference type="Ensembl" id="ENSSLUP00000025861.1"/>
    </source>
</evidence>
<dbReference type="AlphaFoldDB" id="A0A8C9YMC9"/>
<proteinExistence type="predicted"/>
<evidence type="ECO:0000313" key="2">
    <source>
        <dbReference type="Proteomes" id="UP000694568"/>
    </source>
</evidence>
<dbReference type="Pfam" id="PF15799">
    <property type="entry name" value="CCD48"/>
    <property type="match status" value="1"/>
</dbReference>
<accession>A0A8C9YMC9</accession>